<name>A0AAW2L967_9LAMI</name>
<gene>
    <name evidence="2" type="ORF">Sangu_2328900</name>
</gene>
<dbReference type="EMBL" id="JACGWK010000015">
    <property type="protein sequence ID" value="KAL0314845.1"/>
    <property type="molecule type" value="Genomic_DNA"/>
</dbReference>
<proteinExistence type="predicted"/>
<feature type="region of interest" description="Disordered" evidence="1">
    <location>
        <begin position="1"/>
        <end position="92"/>
    </location>
</feature>
<evidence type="ECO:0000313" key="2">
    <source>
        <dbReference type="EMBL" id="KAL0314845.1"/>
    </source>
</evidence>
<accession>A0AAW2L967</accession>
<feature type="region of interest" description="Disordered" evidence="1">
    <location>
        <begin position="115"/>
        <end position="137"/>
    </location>
</feature>
<evidence type="ECO:0000256" key="1">
    <source>
        <dbReference type="SAM" id="MobiDB-lite"/>
    </source>
</evidence>
<protein>
    <submittedName>
        <fullName evidence="2">Uncharacterized protein</fullName>
    </submittedName>
</protein>
<feature type="compositionally biased region" description="Basic and acidic residues" evidence="1">
    <location>
        <begin position="43"/>
        <end position="54"/>
    </location>
</feature>
<reference evidence="2" key="2">
    <citation type="journal article" date="2024" name="Plant">
        <title>Genomic evolution and insights into agronomic trait innovations of Sesamum species.</title>
        <authorList>
            <person name="Miao H."/>
            <person name="Wang L."/>
            <person name="Qu L."/>
            <person name="Liu H."/>
            <person name="Sun Y."/>
            <person name="Le M."/>
            <person name="Wang Q."/>
            <person name="Wei S."/>
            <person name="Zheng Y."/>
            <person name="Lin W."/>
            <person name="Duan Y."/>
            <person name="Cao H."/>
            <person name="Xiong S."/>
            <person name="Wang X."/>
            <person name="Wei L."/>
            <person name="Li C."/>
            <person name="Ma Q."/>
            <person name="Ju M."/>
            <person name="Zhao R."/>
            <person name="Li G."/>
            <person name="Mu C."/>
            <person name="Tian Q."/>
            <person name="Mei H."/>
            <person name="Zhang T."/>
            <person name="Gao T."/>
            <person name="Zhang H."/>
        </authorList>
    </citation>
    <scope>NUCLEOTIDE SEQUENCE</scope>
    <source>
        <strain evidence="2">G01</strain>
    </source>
</reference>
<feature type="compositionally biased region" description="Low complexity" evidence="1">
    <location>
        <begin position="57"/>
        <end position="69"/>
    </location>
</feature>
<comment type="caution">
    <text evidence="2">The sequence shown here is derived from an EMBL/GenBank/DDBJ whole genome shotgun (WGS) entry which is preliminary data.</text>
</comment>
<feature type="compositionally biased region" description="Polar residues" evidence="1">
    <location>
        <begin position="116"/>
        <end position="129"/>
    </location>
</feature>
<organism evidence="2">
    <name type="scientific">Sesamum angustifolium</name>
    <dbReference type="NCBI Taxonomy" id="2727405"/>
    <lineage>
        <taxon>Eukaryota</taxon>
        <taxon>Viridiplantae</taxon>
        <taxon>Streptophyta</taxon>
        <taxon>Embryophyta</taxon>
        <taxon>Tracheophyta</taxon>
        <taxon>Spermatophyta</taxon>
        <taxon>Magnoliopsida</taxon>
        <taxon>eudicotyledons</taxon>
        <taxon>Gunneridae</taxon>
        <taxon>Pentapetalae</taxon>
        <taxon>asterids</taxon>
        <taxon>lamiids</taxon>
        <taxon>Lamiales</taxon>
        <taxon>Pedaliaceae</taxon>
        <taxon>Sesamum</taxon>
    </lineage>
</organism>
<reference evidence="2" key="1">
    <citation type="submission" date="2020-06" db="EMBL/GenBank/DDBJ databases">
        <authorList>
            <person name="Li T."/>
            <person name="Hu X."/>
            <person name="Zhang T."/>
            <person name="Song X."/>
            <person name="Zhang H."/>
            <person name="Dai N."/>
            <person name="Sheng W."/>
            <person name="Hou X."/>
            <person name="Wei L."/>
        </authorList>
    </citation>
    <scope>NUCLEOTIDE SEQUENCE</scope>
    <source>
        <strain evidence="2">G01</strain>
        <tissue evidence="2">Leaf</tissue>
    </source>
</reference>
<dbReference type="AlphaFoldDB" id="A0AAW2L967"/>
<sequence length="198" mass="21106">MFRISKKENPVITSPVAGDGTETSEEKLSLPGVTEETTLTVQENKEPPESHEDNNVAVPSEPVSSSSLEAKVDDSSASFRDGASDGHAIEQESSVALAKQDLSVALSRDLEDSSVVLANQDPSVTSSGDLDSPKPLKQEKVEATIVAQPSPVDDHTHLVLSPRVRNGSLLSLLPKLHQVPTPRVRNPLSNLKCLIMSA</sequence>